<dbReference type="STRING" id="44251.PDUR_15320"/>
<dbReference type="InterPro" id="IPR036390">
    <property type="entry name" value="WH_DNA-bd_sf"/>
</dbReference>
<dbReference type="PROSITE" id="PS52050">
    <property type="entry name" value="WYL"/>
    <property type="match status" value="1"/>
</dbReference>
<dbReference type="InterPro" id="IPR001034">
    <property type="entry name" value="DeoR_HTH"/>
</dbReference>
<dbReference type="PANTHER" id="PTHR34580:SF1">
    <property type="entry name" value="PROTEIN PAFC"/>
    <property type="match status" value="1"/>
</dbReference>
<evidence type="ECO:0000259" key="3">
    <source>
        <dbReference type="PROSITE" id="PS51000"/>
    </source>
</evidence>
<dbReference type="PANTHER" id="PTHR34580">
    <property type="match status" value="1"/>
</dbReference>
<sequence>MRLHRLVAILLLLESRGKLKAKELAEALETSVRSIYRDVDTLAEAGVPIVSVPGPAGGLSLMEGYTVDLKSLHNDDVVHLYLTGLGIYSGAGTESGHKLRSALLKLEKTLPDEYKPDLLKAKSRFYFDDTPWWRERLDAPCLETVRAALWKSHKLTIHYRKPGGELYIRNVRPYGLVVKQGEWYLAAYCEAAEEVRTFKCERISAAEPLEEKLEIPADFALEHYWKGSNKSFKRSRQEREYYPVVLRTKEPSVNLRNKLEILNISWEQDEALLTVNMYGYEAACRDVMELIGCAEVIAPEELRKFIKVKLDDLRTLYAD</sequence>
<evidence type="ECO:0000313" key="5">
    <source>
        <dbReference type="Proteomes" id="UP000029409"/>
    </source>
</evidence>
<dbReference type="InterPro" id="IPR051534">
    <property type="entry name" value="CBASS_pafABC_assoc_protein"/>
</dbReference>
<accession>A0A089HPW6</accession>
<keyword evidence="1" id="KW-0805">Transcription regulation</keyword>
<dbReference type="Pfam" id="PF08279">
    <property type="entry name" value="HTH_11"/>
    <property type="match status" value="1"/>
</dbReference>
<evidence type="ECO:0000256" key="2">
    <source>
        <dbReference type="ARBA" id="ARBA00023163"/>
    </source>
</evidence>
<dbReference type="InterPro" id="IPR026881">
    <property type="entry name" value="WYL_dom"/>
</dbReference>
<feature type="domain" description="HTH deoR-type" evidence="3">
    <location>
        <begin position="2"/>
        <end position="68"/>
    </location>
</feature>
<reference evidence="4 5" key="1">
    <citation type="submission" date="2014-08" db="EMBL/GenBank/DDBJ databases">
        <title>Comparative genomics of the Paenibacillus odorifer group.</title>
        <authorList>
            <person name="den Bakker H.C."/>
            <person name="Tsai Y.-C."/>
            <person name="Martin N."/>
            <person name="Korlach J."/>
            <person name="Wiedmann M."/>
        </authorList>
    </citation>
    <scope>NUCLEOTIDE SEQUENCE [LARGE SCALE GENOMIC DNA]</scope>
    <source>
        <strain evidence="4 5">DSM 1735</strain>
    </source>
</reference>
<dbReference type="RefSeq" id="WP_042206930.1">
    <property type="nucleotide sequence ID" value="NZ_CP009288.1"/>
</dbReference>
<gene>
    <name evidence="4" type="ORF">PDUR_15320</name>
</gene>
<keyword evidence="2" id="KW-0804">Transcription</keyword>
<dbReference type="OrthoDB" id="9767131at2"/>
<evidence type="ECO:0000313" key="4">
    <source>
        <dbReference type="EMBL" id="AIQ13132.1"/>
    </source>
</evidence>
<dbReference type="GO" id="GO:0003700">
    <property type="term" value="F:DNA-binding transcription factor activity"/>
    <property type="evidence" value="ECO:0007669"/>
    <property type="project" value="InterPro"/>
</dbReference>
<dbReference type="InterPro" id="IPR036388">
    <property type="entry name" value="WH-like_DNA-bd_sf"/>
</dbReference>
<dbReference type="Gene3D" id="1.10.10.10">
    <property type="entry name" value="Winged helix-like DNA-binding domain superfamily/Winged helix DNA-binding domain"/>
    <property type="match status" value="1"/>
</dbReference>
<name>A0A089HPW6_PAEDU</name>
<dbReference type="eggNOG" id="COG2378">
    <property type="taxonomic scope" value="Bacteria"/>
</dbReference>
<proteinExistence type="predicted"/>
<dbReference type="EMBL" id="CP009288">
    <property type="protein sequence ID" value="AIQ13132.1"/>
    <property type="molecule type" value="Genomic_DNA"/>
</dbReference>
<keyword evidence="5" id="KW-1185">Reference proteome</keyword>
<dbReference type="PROSITE" id="PS51000">
    <property type="entry name" value="HTH_DEOR_2"/>
    <property type="match status" value="1"/>
</dbReference>
<protein>
    <submittedName>
        <fullName evidence="4">Transcriptional regulator</fullName>
    </submittedName>
</protein>
<dbReference type="Proteomes" id="UP000029409">
    <property type="component" value="Chromosome"/>
</dbReference>
<organism evidence="4 5">
    <name type="scientific">Paenibacillus durus</name>
    <name type="common">Paenibacillus azotofixans</name>
    <dbReference type="NCBI Taxonomy" id="44251"/>
    <lineage>
        <taxon>Bacteria</taxon>
        <taxon>Bacillati</taxon>
        <taxon>Bacillota</taxon>
        <taxon>Bacilli</taxon>
        <taxon>Bacillales</taxon>
        <taxon>Paenibacillaceae</taxon>
        <taxon>Paenibacillus</taxon>
    </lineage>
</organism>
<dbReference type="KEGG" id="pdu:PDUR_15320"/>
<dbReference type="SUPFAM" id="SSF46785">
    <property type="entry name" value="Winged helix' DNA-binding domain"/>
    <property type="match status" value="1"/>
</dbReference>
<dbReference type="Pfam" id="PF13280">
    <property type="entry name" value="WYL"/>
    <property type="match status" value="1"/>
</dbReference>
<dbReference type="InterPro" id="IPR013196">
    <property type="entry name" value="HTH_11"/>
</dbReference>
<evidence type="ECO:0000256" key="1">
    <source>
        <dbReference type="ARBA" id="ARBA00023015"/>
    </source>
</evidence>
<dbReference type="AlphaFoldDB" id="A0A089HPW6"/>